<keyword evidence="2" id="KW-0675">Receptor</keyword>
<keyword evidence="1" id="KW-1133">Transmembrane helix</keyword>
<dbReference type="PANTHER" id="PTHR28009">
    <property type="entry name" value="PHEROMONE ALPHA FACTOR RECEPTOR"/>
    <property type="match status" value="1"/>
</dbReference>
<feature type="transmembrane region" description="Helical" evidence="1">
    <location>
        <begin position="73"/>
        <end position="91"/>
    </location>
</feature>
<dbReference type="Proteomes" id="UP000292447">
    <property type="component" value="Chromosome II"/>
</dbReference>
<dbReference type="EMBL" id="CP034457">
    <property type="protein sequence ID" value="QBM87922.1"/>
    <property type="molecule type" value="Genomic_DNA"/>
</dbReference>
<feature type="transmembrane region" description="Helical" evidence="1">
    <location>
        <begin position="198"/>
        <end position="220"/>
    </location>
</feature>
<dbReference type="CDD" id="cd14939">
    <property type="entry name" value="7tmD_STE2"/>
    <property type="match status" value="1"/>
</dbReference>
<protein>
    <submittedName>
        <fullName evidence="2">Pheromone alpha factor receptor</fullName>
    </submittedName>
</protein>
<sequence length="366" mass="40695">MISDFDPAEVLLNYTIEDTVLSVAFGQLDSSLHESIRLAIAQGFAIGAAALLMFVSWFVIINKKTPMFVLHQISLLLLIIRSGLYIGYLLGPFNSISFSYTGMFFDYWDSFHMTIAVNTFYVLLIACIECILVYQIHVIFKSSKARSPGMVFLVISAALAVVVVVLYIISVTHNLQSVRAQILAEYVTFASWENNLPFIMFAASINYTCVLLMAKLFVAVRTRRVLGLKQFDAMHILLIMATQTCIIPGVMVIWSYTGTKSLVYFNLSVIIVVCNLPFSSLWASSANNTSTPSSCQNSFFSRTSTNESADRTLASFYKVQKTGSPVSDYEKGTLAESISDAAGLHADVDSIERILREVELEQAYEH</sequence>
<dbReference type="InterPro" id="IPR000366">
    <property type="entry name" value="GPCR_STE2"/>
</dbReference>
<keyword evidence="1" id="KW-0472">Membrane</keyword>
<dbReference type="GO" id="GO:0000750">
    <property type="term" value="P:pheromone-dependent signal transduction involved in conjugation with cellular fusion"/>
    <property type="evidence" value="ECO:0007669"/>
    <property type="project" value="TreeGrafter"/>
</dbReference>
<accession>A0A4P6XKP0</accession>
<feature type="transmembrane region" description="Helical" evidence="1">
    <location>
        <begin position="262"/>
        <end position="283"/>
    </location>
</feature>
<proteinExistence type="predicted"/>
<feature type="transmembrane region" description="Helical" evidence="1">
    <location>
        <begin position="39"/>
        <end position="61"/>
    </location>
</feature>
<reference evidence="3" key="1">
    <citation type="submission" date="2019-03" db="EMBL/GenBank/DDBJ databases">
        <title>Snf2 controls pulcherriminic acid biosynthesis and connects pigmentation and antifungal activity of the yeast Metschnikowia pulcherrima.</title>
        <authorList>
            <person name="Gore-Lloyd D."/>
            <person name="Sumann I."/>
            <person name="Brachmann A.O."/>
            <person name="Schneeberger K."/>
            <person name="Ortiz-Merino R.A."/>
            <person name="Moreno-Beltran M."/>
            <person name="Schlaefli M."/>
            <person name="Kirner P."/>
            <person name="Santos Kron A."/>
            <person name="Wolfe K.H."/>
            <person name="Piel J."/>
            <person name="Ahrens C.H."/>
            <person name="Henk D."/>
            <person name="Freimoser F.M."/>
        </authorList>
    </citation>
    <scope>NUCLEOTIDE SEQUENCE [LARGE SCALE GENOMIC DNA]</scope>
    <source>
        <strain evidence="3">APC 1.2</strain>
    </source>
</reference>
<feature type="transmembrane region" description="Helical" evidence="1">
    <location>
        <begin position="149"/>
        <end position="169"/>
    </location>
</feature>
<name>A0A4P6XKP0_9ASCO</name>
<dbReference type="STRING" id="2163413.A0A4P6XKP0"/>
<keyword evidence="1" id="KW-0812">Transmembrane</keyword>
<gene>
    <name evidence="2" type="primary">MPUL0B11360</name>
    <name evidence="2" type="ORF">METSCH_B11360</name>
</gene>
<evidence type="ECO:0000313" key="3">
    <source>
        <dbReference type="Proteomes" id="UP000292447"/>
    </source>
</evidence>
<organism evidence="2 3">
    <name type="scientific">Metschnikowia aff. pulcherrima</name>
    <dbReference type="NCBI Taxonomy" id="2163413"/>
    <lineage>
        <taxon>Eukaryota</taxon>
        <taxon>Fungi</taxon>
        <taxon>Dikarya</taxon>
        <taxon>Ascomycota</taxon>
        <taxon>Saccharomycotina</taxon>
        <taxon>Pichiomycetes</taxon>
        <taxon>Metschnikowiaceae</taxon>
        <taxon>Metschnikowia</taxon>
    </lineage>
</organism>
<evidence type="ECO:0000313" key="2">
    <source>
        <dbReference type="EMBL" id="QBM87922.1"/>
    </source>
</evidence>
<dbReference type="GO" id="GO:0004932">
    <property type="term" value="F:mating-type factor pheromone receptor activity"/>
    <property type="evidence" value="ECO:0007669"/>
    <property type="project" value="InterPro"/>
</dbReference>
<dbReference type="InterPro" id="IPR027458">
    <property type="entry name" value="STE2_TM1-TM2_sf"/>
</dbReference>
<feature type="transmembrane region" description="Helical" evidence="1">
    <location>
        <begin position="111"/>
        <end position="137"/>
    </location>
</feature>
<evidence type="ECO:0000256" key="1">
    <source>
        <dbReference type="SAM" id="Phobius"/>
    </source>
</evidence>
<dbReference type="AlphaFoldDB" id="A0A4P6XKP0"/>
<dbReference type="PRINTS" id="PR00250">
    <property type="entry name" value="GPCRSTE2"/>
</dbReference>
<dbReference type="Pfam" id="PF02116">
    <property type="entry name" value="STE2"/>
    <property type="match status" value="1"/>
</dbReference>
<feature type="transmembrane region" description="Helical" evidence="1">
    <location>
        <begin position="232"/>
        <end position="256"/>
    </location>
</feature>
<dbReference type="PANTHER" id="PTHR28009:SF1">
    <property type="entry name" value="PHEROMONE ALPHA FACTOR RECEPTOR"/>
    <property type="match status" value="1"/>
</dbReference>
<keyword evidence="3" id="KW-1185">Reference proteome</keyword>
<dbReference type="GO" id="GO:0038038">
    <property type="term" value="C:G protein-coupled receptor homodimeric complex"/>
    <property type="evidence" value="ECO:0007669"/>
    <property type="project" value="TreeGrafter"/>
</dbReference>
<dbReference type="Gene3D" id="1.10.287.920">
    <property type="entry name" value="Pheromone alpha factor receptor"/>
    <property type="match status" value="1"/>
</dbReference>